<dbReference type="AlphaFoldDB" id="A0A4R6WNQ6"/>
<dbReference type="GO" id="GO:0005524">
    <property type="term" value="F:ATP binding"/>
    <property type="evidence" value="ECO:0007669"/>
    <property type="project" value="UniProtKB-KW"/>
</dbReference>
<evidence type="ECO:0000259" key="9">
    <source>
        <dbReference type="PROSITE" id="PS50109"/>
    </source>
</evidence>
<dbReference type="Gene3D" id="1.10.287.130">
    <property type="match status" value="1"/>
</dbReference>
<dbReference type="SMART" id="SM00387">
    <property type="entry name" value="HATPase_c"/>
    <property type="match status" value="1"/>
</dbReference>
<dbReference type="CDD" id="cd00075">
    <property type="entry name" value="HATPase"/>
    <property type="match status" value="1"/>
</dbReference>
<dbReference type="RefSeq" id="WP_133583773.1">
    <property type="nucleotide sequence ID" value="NZ_SNYV01000011.1"/>
</dbReference>
<accession>A0A4R6WNQ6</accession>
<dbReference type="InterPro" id="IPR050351">
    <property type="entry name" value="BphY/WalK/GraS-like"/>
</dbReference>
<keyword evidence="7" id="KW-0067">ATP-binding</keyword>
<dbReference type="InterPro" id="IPR035965">
    <property type="entry name" value="PAS-like_dom_sf"/>
</dbReference>
<evidence type="ECO:0000256" key="2">
    <source>
        <dbReference type="ARBA" id="ARBA00012438"/>
    </source>
</evidence>
<reference evidence="10 11" key="1">
    <citation type="submission" date="2019-03" db="EMBL/GenBank/DDBJ databases">
        <title>Genomic Encyclopedia of Archaeal and Bacterial Type Strains, Phase II (KMG-II): from individual species to whole genera.</title>
        <authorList>
            <person name="Goeker M."/>
        </authorList>
    </citation>
    <scope>NUCLEOTIDE SEQUENCE [LARGE SCALE GENOMIC DNA]</scope>
    <source>
        <strain evidence="10 11">DSM 28353</strain>
    </source>
</reference>
<dbReference type="PANTHER" id="PTHR42878">
    <property type="entry name" value="TWO-COMPONENT HISTIDINE KINASE"/>
    <property type="match status" value="1"/>
</dbReference>
<dbReference type="GO" id="GO:0000156">
    <property type="term" value="F:phosphorelay response regulator activity"/>
    <property type="evidence" value="ECO:0007669"/>
    <property type="project" value="TreeGrafter"/>
</dbReference>
<sequence length="369" mass="41677">MKHIDLDFLLVLEHMPLATAIYDNSNLRIAYVNEAMYRMWCVGPDIIGRGFADVFPGFEKEGFASILNKVWVSGITYRASDTPAVIVEGNEKHIRYFDFEYKALLDHAGNTYAILHTAIDVTQRKLTAHQLLLQNEHLSFNNDLETLTYTLSHDIKNPLSIAKMGISYLKQQKDDSCTSYLQWYTMISQALTNIENIINQSLKLSAARSIANTPNINDLTAHIPTWCEEVKLLHPTFGGKITTGRLLPIYGDLGAIYQIFSNVIGNAVKYSTTIPYPYVEIYSEQIDRGVVYFIRDNGIGIPEKDWDDIFCSHKRGSNTIEHRGSGIGLCLTRRLIERYGGTIDISSKEGKGTLVRLFFSDPGITTFEK</sequence>
<evidence type="ECO:0000256" key="8">
    <source>
        <dbReference type="ARBA" id="ARBA00023012"/>
    </source>
</evidence>
<dbReference type="InterPro" id="IPR036097">
    <property type="entry name" value="HisK_dim/P_sf"/>
</dbReference>
<dbReference type="SUPFAM" id="SSF55874">
    <property type="entry name" value="ATPase domain of HSP90 chaperone/DNA topoisomerase II/histidine kinase"/>
    <property type="match status" value="1"/>
</dbReference>
<evidence type="ECO:0000256" key="5">
    <source>
        <dbReference type="ARBA" id="ARBA00022741"/>
    </source>
</evidence>
<name>A0A4R6WNQ6_9SPHI</name>
<evidence type="ECO:0000256" key="3">
    <source>
        <dbReference type="ARBA" id="ARBA00022553"/>
    </source>
</evidence>
<keyword evidence="3" id="KW-0597">Phosphoprotein</keyword>
<dbReference type="SUPFAM" id="SSF55785">
    <property type="entry name" value="PYP-like sensor domain (PAS domain)"/>
    <property type="match status" value="1"/>
</dbReference>
<dbReference type="PRINTS" id="PR00344">
    <property type="entry name" value="BCTRLSENSOR"/>
</dbReference>
<evidence type="ECO:0000313" key="10">
    <source>
        <dbReference type="EMBL" id="TDQ80025.1"/>
    </source>
</evidence>
<dbReference type="InterPro" id="IPR004358">
    <property type="entry name" value="Sig_transdc_His_kin-like_C"/>
</dbReference>
<dbReference type="InterPro" id="IPR003594">
    <property type="entry name" value="HATPase_dom"/>
</dbReference>
<dbReference type="InterPro" id="IPR013656">
    <property type="entry name" value="PAS_4"/>
</dbReference>
<evidence type="ECO:0000256" key="6">
    <source>
        <dbReference type="ARBA" id="ARBA00022777"/>
    </source>
</evidence>
<dbReference type="CDD" id="cd00082">
    <property type="entry name" value="HisKA"/>
    <property type="match status" value="1"/>
</dbReference>
<dbReference type="Gene3D" id="3.30.565.10">
    <property type="entry name" value="Histidine kinase-like ATPase, C-terminal domain"/>
    <property type="match status" value="1"/>
</dbReference>
<dbReference type="GO" id="GO:0000155">
    <property type="term" value="F:phosphorelay sensor kinase activity"/>
    <property type="evidence" value="ECO:0007669"/>
    <property type="project" value="InterPro"/>
</dbReference>
<gene>
    <name evidence="10" type="ORF">CLV99_1479</name>
</gene>
<proteinExistence type="predicted"/>
<dbReference type="InterPro" id="IPR003661">
    <property type="entry name" value="HisK_dim/P_dom"/>
</dbReference>
<keyword evidence="4" id="KW-0808">Transferase</keyword>
<dbReference type="PROSITE" id="PS50109">
    <property type="entry name" value="HIS_KIN"/>
    <property type="match status" value="1"/>
</dbReference>
<dbReference type="InterPro" id="IPR005467">
    <property type="entry name" value="His_kinase_dom"/>
</dbReference>
<protein>
    <recommendedName>
        <fullName evidence="2">histidine kinase</fullName>
        <ecNumber evidence="2">2.7.13.3</ecNumber>
    </recommendedName>
</protein>
<dbReference type="SUPFAM" id="SSF47384">
    <property type="entry name" value="Homodimeric domain of signal transducing histidine kinase"/>
    <property type="match status" value="1"/>
</dbReference>
<keyword evidence="6 10" id="KW-0418">Kinase</keyword>
<dbReference type="InterPro" id="IPR036890">
    <property type="entry name" value="HATPase_C_sf"/>
</dbReference>
<keyword evidence="8" id="KW-0902">Two-component regulatory system</keyword>
<evidence type="ECO:0000256" key="7">
    <source>
        <dbReference type="ARBA" id="ARBA00022840"/>
    </source>
</evidence>
<evidence type="ECO:0000256" key="4">
    <source>
        <dbReference type="ARBA" id="ARBA00022679"/>
    </source>
</evidence>
<dbReference type="Proteomes" id="UP000295292">
    <property type="component" value="Unassembled WGS sequence"/>
</dbReference>
<comment type="caution">
    <text evidence="10">The sequence shown here is derived from an EMBL/GenBank/DDBJ whole genome shotgun (WGS) entry which is preliminary data.</text>
</comment>
<evidence type="ECO:0000313" key="11">
    <source>
        <dbReference type="Proteomes" id="UP000295292"/>
    </source>
</evidence>
<feature type="domain" description="Histidine kinase" evidence="9">
    <location>
        <begin position="150"/>
        <end position="363"/>
    </location>
</feature>
<keyword evidence="5" id="KW-0547">Nucleotide-binding</keyword>
<dbReference type="GO" id="GO:0007234">
    <property type="term" value="P:osmosensory signaling via phosphorelay pathway"/>
    <property type="evidence" value="ECO:0007669"/>
    <property type="project" value="TreeGrafter"/>
</dbReference>
<dbReference type="EC" id="2.7.13.3" evidence="2"/>
<comment type="catalytic activity">
    <reaction evidence="1">
        <text>ATP + protein L-histidine = ADP + protein N-phospho-L-histidine.</text>
        <dbReference type="EC" id="2.7.13.3"/>
    </reaction>
</comment>
<dbReference type="OrthoDB" id="9811889at2"/>
<dbReference type="Pfam" id="PF02518">
    <property type="entry name" value="HATPase_c"/>
    <property type="match status" value="1"/>
</dbReference>
<dbReference type="Pfam" id="PF08448">
    <property type="entry name" value="PAS_4"/>
    <property type="match status" value="1"/>
</dbReference>
<dbReference type="EMBL" id="SNYV01000011">
    <property type="protein sequence ID" value="TDQ80025.1"/>
    <property type="molecule type" value="Genomic_DNA"/>
</dbReference>
<dbReference type="Gene3D" id="3.30.450.20">
    <property type="entry name" value="PAS domain"/>
    <property type="match status" value="1"/>
</dbReference>
<dbReference type="PANTHER" id="PTHR42878:SF7">
    <property type="entry name" value="SENSOR HISTIDINE KINASE GLRK"/>
    <property type="match status" value="1"/>
</dbReference>
<keyword evidence="11" id="KW-1185">Reference proteome</keyword>
<dbReference type="GO" id="GO:0030295">
    <property type="term" value="F:protein kinase activator activity"/>
    <property type="evidence" value="ECO:0007669"/>
    <property type="project" value="TreeGrafter"/>
</dbReference>
<organism evidence="10 11">
    <name type="scientific">Sphingobacterium yanglingense</name>
    <dbReference type="NCBI Taxonomy" id="1437280"/>
    <lineage>
        <taxon>Bacteria</taxon>
        <taxon>Pseudomonadati</taxon>
        <taxon>Bacteroidota</taxon>
        <taxon>Sphingobacteriia</taxon>
        <taxon>Sphingobacteriales</taxon>
        <taxon>Sphingobacteriaceae</taxon>
        <taxon>Sphingobacterium</taxon>
    </lineage>
</organism>
<evidence type="ECO:0000256" key="1">
    <source>
        <dbReference type="ARBA" id="ARBA00000085"/>
    </source>
</evidence>